<evidence type="ECO:0000313" key="2">
    <source>
        <dbReference type="EMBL" id="GIE08621.1"/>
    </source>
</evidence>
<dbReference type="Proteomes" id="UP000598174">
    <property type="component" value="Unassembled WGS sequence"/>
</dbReference>
<keyword evidence="3" id="KW-1185">Reference proteome</keyword>
<dbReference type="AlphaFoldDB" id="A0A919IT90"/>
<accession>A0A919IT90</accession>
<feature type="compositionally biased region" description="Low complexity" evidence="1">
    <location>
        <begin position="222"/>
        <end position="237"/>
    </location>
</feature>
<dbReference type="RefSeq" id="WP_203815210.1">
    <property type="nucleotide sequence ID" value="NZ_BAAABP010000014.1"/>
</dbReference>
<organism evidence="2 3">
    <name type="scientific">Paractinoplanes ferrugineus</name>
    <dbReference type="NCBI Taxonomy" id="113564"/>
    <lineage>
        <taxon>Bacteria</taxon>
        <taxon>Bacillati</taxon>
        <taxon>Actinomycetota</taxon>
        <taxon>Actinomycetes</taxon>
        <taxon>Micromonosporales</taxon>
        <taxon>Micromonosporaceae</taxon>
        <taxon>Paractinoplanes</taxon>
    </lineage>
</organism>
<feature type="compositionally biased region" description="Basic and acidic residues" evidence="1">
    <location>
        <begin position="425"/>
        <end position="437"/>
    </location>
</feature>
<proteinExistence type="predicted"/>
<feature type="compositionally biased region" description="Low complexity" evidence="1">
    <location>
        <begin position="250"/>
        <end position="264"/>
    </location>
</feature>
<protein>
    <recommendedName>
        <fullName evidence="4">PPE family protein</fullName>
    </recommendedName>
</protein>
<comment type="caution">
    <text evidence="2">The sequence shown here is derived from an EMBL/GenBank/DDBJ whole genome shotgun (WGS) entry which is preliminary data.</text>
</comment>
<sequence length="468" mass="48225">MIDAGGGGGGTPWESLTIEQMQTLIQNPDTQKQWDIGDGWKKSAELVSEHLWQVRNYRDNLATAWSPKKSSAAKVYIDRLNNLISDLEDTYEAALANHEAISSATGSIYQAQVKMDAIYKEYKSNEQLLANPTQQKSVTPTPSPSPSGAEPSGVASNRQEELRVQAARMLSSVSTDLAQAQVKIVTPRPYTGKYVNEDTRANPGDYNPPPIPPITPTSAFDSGSSTPSTNRPSTSFPASAANTAVSSHLVPSPSATTPPAVATPQPGLVLGGTGPTQLPPTAPTINPVTPGLPGGGPVTGPGLMPPNSTFLPNGGSTPTGMPTTPGVGRGGILPREATPRGGGGFPEGTRAMPSGGVIGQTPTGALGNPGANRSGVGRRVNPIGGVIGEGGSGLGARRGVSGTSGLSPTGQASSMYPQGGSRRSAQREETDGTRWDPDNPWETDEGVDPVVLPSREQRIDPGPAIGLG</sequence>
<feature type="compositionally biased region" description="Low complexity" evidence="1">
    <location>
        <begin position="146"/>
        <end position="156"/>
    </location>
</feature>
<evidence type="ECO:0000313" key="3">
    <source>
        <dbReference type="Proteomes" id="UP000598174"/>
    </source>
</evidence>
<dbReference type="EMBL" id="BOMM01000001">
    <property type="protein sequence ID" value="GIE08621.1"/>
    <property type="molecule type" value="Genomic_DNA"/>
</dbReference>
<feature type="compositionally biased region" description="Pro residues" evidence="1">
    <location>
        <begin position="206"/>
        <end position="215"/>
    </location>
</feature>
<feature type="region of interest" description="Disordered" evidence="1">
    <location>
        <begin position="388"/>
        <end position="468"/>
    </location>
</feature>
<reference evidence="2" key="1">
    <citation type="submission" date="2021-01" db="EMBL/GenBank/DDBJ databases">
        <title>Whole genome shotgun sequence of Actinoplanes ferrugineus NBRC 15555.</title>
        <authorList>
            <person name="Komaki H."/>
            <person name="Tamura T."/>
        </authorList>
    </citation>
    <scope>NUCLEOTIDE SEQUENCE</scope>
    <source>
        <strain evidence="2">NBRC 15555</strain>
    </source>
</reference>
<feature type="region of interest" description="Disordered" evidence="1">
    <location>
        <begin position="130"/>
        <end position="159"/>
    </location>
</feature>
<gene>
    <name evidence="2" type="ORF">Afe05nite_04610</name>
</gene>
<feature type="compositionally biased region" description="Polar residues" evidence="1">
    <location>
        <begin position="403"/>
        <end position="416"/>
    </location>
</feature>
<feature type="region of interest" description="Disordered" evidence="1">
    <location>
        <begin position="192"/>
        <end position="276"/>
    </location>
</feature>
<evidence type="ECO:0008006" key="4">
    <source>
        <dbReference type="Google" id="ProtNLM"/>
    </source>
</evidence>
<evidence type="ECO:0000256" key="1">
    <source>
        <dbReference type="SAM" id="MobiDB-lite"/>
    </source>
</evidence>
<name>A0A919IT90_9ACTN</name>